<comment type="caution">
    <text evidence="2">The sequence shown here is derived from an EMBL/GenBank/DDBJ whole genome shotgun (WGS) entry which is preliminary data.</text>
</comment>
<reference evidence="2" key="1">
    <citation type="submission" date="2022-10" db="EMBL/GenBank/DDBJ databases">
        <title>Culturing micro-colonial fungi from biological soil crusts in the Mojave desert and describing Neophaeococcomyces mojavensis, and introducing the new genera and species Taxawa tesnikishii.</title>
        <authorList>
            <person name="Kurbessoian T."/>
            <person name="Stajich J.E."/>
        </authorList>
    </citation>
    <scope>NUCLEOTIDE SEQUENCE</scope>
    <source>
        <strain evidence="2">TK_35</strain>
    </source>
</reference>
<name>A0AA38YG21_9EURO</name>
<feature type="region of interest" description="Disordered" evidence="1">
    <location>
        <begin position="97"/>
        <end position="197"/>
    </location>
</feature>
<dbReference type="EMBL" id="JAPDRN010000002">
    <property type="protein sequence ID" value="KAJ9646820.1"/>
    <property type="molecule type" value="Genomic_DNA"/>
</dbReference>
<accession>A0AA38YG21</accession>
<dbReference type="Proteomes" id="UP001172681">
    <property type="component" value="Unassembled WGS sequence"/>
</dbReference>
<feature type="compositionally biased region" description="Low complexity" evidence="1">
    <location>
        <begin position="105"/>
        <end position="116"/>
    </location>
</feature>
<keyword evidence="3" id="KW-1185">Reference proteome</keyword>
<feature type="compositionally biased region" description="Polar residues" evidence="1">
    <location>
        <begin position="183"/>
        <end position="194"/>
    </location>
</feature>
<evidence type="ECO:0000313" key="3">
    <source>
        <dbReference type="Proteomes" id="UP001172681"/>
    </source>
</evidence>
<feature type="compositionally biased region" description="Low complexity" evidence="1">
    <location>
        <begin position="157"/>
        <end position="182"/>
    </location>
</feature>
<sequence>MVPSAEHDVLVTVAETKRQSATALRDVRLAEGTIHLAPTPPEEDAMLELSDYCRMRDVLDEAIQRLYWACRQESGFPGDIPDESSGSVTTDSILCGLGLIEPGGEESTTTATATAGTRREPSDSSKAQRLRPNQDRPWALSTAQEFTQTRHDQQEDSSSASQSPPFPSPGSYDGSASSSVPSLQQATTKETNFDMNGDLDQQDIMHEQPSTVPSCEVSPENISSVPSEMAVNAVDPGGYGVGVESYLNVDAFLDANFCSSIPGDAPAATLGDFTGAMSFKGNNNNNNNHGQVNGPLFSELQVVPATKGDSYLSPWPGSLAAAYSSVPPV</sequence>
<proteinExistence type="predicted"/>
<protein>
    <submittedName>
        <fullName evidence="2">Uncharacterized protein</fullName>
    </submittedName>
</protein>
<dbReference type="AlphaFoldDB" id="A0AA38YG21"/>
<evidence type="ECO:0000256" key="1">
    <source>
        <dbReference type="SAM" id="MobiDB-lite"/>
    </source>
</evidence>
<gene>
    <name evidence="2" type="ORF">H2204_000512</name>
</gene>
<evidence type="ECO:0000313" key="2">
    <source>
        <dbReference type="EMBL" id="KAJ9646820.1"/>
    </source>
</evidence>
<organism evidence="2 3">
    <name type="scientific">Knufia peltigerae</name>
    <dbReference type="NCBI Taxonomy" id="1002370"/>
    <lineage>
        <taxon>Eukaryota</taxon>
        <taxon>Fungi</taxon>
        <taxon>Dikarya</taxon>
        <taxon>Ascomycota</taxon>
        <taxon>Pezizomycotina</taxon>
        <taxon>Eurotiomycetes</taxon>
        <taxon>Chaetothyriomycetidae</taxon>
        <taxon>Chaetothyriales</taxon>
        <taxon>Trichomeriaceae</taxon>
        <taxon>Knufia</taxon>
    </lineage>
</organism>